<accession>A0A0D9UYN2</accession>
<dbReference type="Gramene" id="LPERR01G07890.1">
    <property type="protein sequence ID" value="LPERR01G07890.1"/>
    <property type="gene ID" value="LPERR01G07890"/>
</dbReference>
<dbReference type="AlphaFoldDB" id="A0A0D9UYN2"/>
<reference evidence="2" key="3">
    <citation type="submission" date="2015-04" db="UniProtKB">
        <authorList>
            <consortium name="EnsemblPlants"/>
        </authorList>
    </citation>
    <scope>IDENTIFICATION</scope>
</reference>
<proteinExistence type="predicted"/>
<feature type="region of interest" description="Disordered" evidence="1">
    <location>
        <begin position="1"/>
        <end position="45"/>
    </location>
</feature>
<evidence type="ECO:0000313" key="3">
    <source>
        <dbReference type="Proteomes" id="UP000032180"/>
    </source>
</evidence>
<dbReference type="Proteomes" id="UP000032180">
    <property type="component" value="Chromosome 1"/>
</dbReference>
<evidence type="ECO:0000256" key="1">
    <source>
        <dbReference type="SAM" id="MobiDB-lite"/>
    </source>
</evidence>
<name>A0A0D9UYN2_9ORYZ</name>
<sequence>MHPLSPPAPAVRTLAPALTEDDLTSVGLTEQRSDKSKSDSMMWPSSLTRTQEWMIKKAKNLPLGLCPDQLVPADE</sequence>
<dbReference type="EnsemblPlants" id="LPERR01G07890.1">
    <property type="protein sequence ID" value="LPERR01G07890.1"/>
    <property type="gene ID" value="LPERR01G07890"/>
</dbReference>
<keyword evidence="3" id="KW-1185">Reference proteome</keyword>
<reference evidence="3" key="2">
    <citation type="submission" date="2013-12" db="EMBL/GenBank/DDBJ databases">
        <authorList>
            <person name="Yu Y."/>
            <person name="Lee S."/>
            <person name="de Baynast K."/>
            <person name="Wissotski M."/>
            <person name="Liu L."/>
            <person name="Talag J."/>
            <person name="Goicoechea J."/>
            <person name="Angelova A."/>
            <person name="Jetty R."/>
            <person name="Kudrna D."/>
            <person name="Golser W."/>
            <person name="Rivera L."/>
            <person name="Zhang J."/>
            <person name="Wing R."/>
        </authorList>
    </citation>
    <scope>NUCLEOTIDE SEQUENCE</scope>
</reference>
<dbReference type="HOGENOM" id="CLU_2674646_0_0_1"/>
<reference evidence="2 3" key="1">
    <citation type="submission" date="2012-08" db="EMBL/GenBank/DDBJ databases">
        <title>Oryza genome evolution.</title>
        <authorList>
            <person name="Wing R.A."/>
        </authorList>
    </citation>
    <scope>NUCLEOTIDE SEQUENCE</scope>
</reference>
<evidence type="ECO:0000313" key="2">
    <source>
        <dbReference type="EnsemblPlants" id="LPERR01G07890.1"/>
    </source>
</evidence>
<organism evidence="2 3">
    <name type="scientific">Leersia perrieri</name>
    <dbReference type="NCBI Taxonomy" id="77586"/>
    <lineage>
        <taxon>Eukaryota</taxon>
        <taxon>Viridiplantae</taxon>
        <taxon>Streptophyta</taxon>
        <taxon>Embryophyta</taxon>
        <taxon>Tracheophyta</taxon>
        <taxon>Spermatophyta</taxon>
        <taxon>Magnoliopsida</taxon>
        <taxon>Liliopsida</taxon>
        <taxon>Poales</taxon>
        <taxon>Poaceae</taxon>
        <taxon>BOP clade</taxon>
        <taxon>Oryzoideae</taxon>
        <taxon>Oryzeae</taxon>
        <taxon>Oryzinae</taxon>
        <taxon>Leersia</taxon>
    </lineage>
</organism>
<protein>
    <submittedName>
        <fullName evidence="2">Uncharacterized protein</fullName>
    </submittedName>
</protein>